<dbReference type="AlphaFoldDB" id="A0A1L9SAA9"/>
<dbReference type="SUPFAM" id="SSF88713">
    <property type="entry name" value="Glycoside hydrolase/deacetylase"/>
    <property type="match status" value="1"/>
</dbReference>
<accession>A0A1L9SAA9</accession>
<dbReference type="GO" id="GO:0016810">
    <property type="term" value="F:hydrolase activity, acting on carbon-nitrogen (but not peptide) bonds"/>
    <property type="evidence" value="ECO:0007669"/>
    <property type="project" value="InterPro"/>
</dbReference>
<feature type="signal peptide" evidence="7">
    <location>
        <begin position="1"/>
        <end position="20"/>
    </location>
</feature>
<dbReference type="PANTHER" id="PTHR46471">
    <property type="entry name" value="CHITIN DEACETYLASE"/>
    <property type="match status" value="1"/>
</dbReference>
<dbReference type="GO" id="GO:0046872">
    <property type="term" value="F:metal ion binding"/>
    <property type="evidence" value="ECO:0007669"/>
    <property type="project" value="UniProtKB-KW"/>
</dbReference>
<dbReference type="PROSITE" id="PS51677">
    <property type="entry name" value="NODB"/>
    <property type="match status" value="1"/>
</dbReference>
<dbReference type="GeneID" id="34614215"/>
<feature type="domain" description="NodB homology" evidence="8">
    <location>
        <begin position="56"/>
        <end position="240"/>
    </location>
</feature>
<keyword evidence="4" id="KW-0378">Hydrolase</keyword>
<keyword evidence="3 7" id="KW-0732">Signal</keyword>
<evidence type="ECO:0000256" key="6">
    <source>
        <dbReference type="ARBA" id="ARBA00023285"/>
    </source>
</evidence>
<reference evidence="10" key="1">
    <citation type="journal article" date="2017" name="Genome Biol.">
        <title>Comparative genomics reveals high biological diversity and specific adaptations in the industrially and medically important fungal genus Aspergillus.</title>
        <authorList>
            <person name="de Vries R.P."/>
            <person name="Riley R."/>
            <person name="Wiebenga A."/>
            <person name="Aguilar-Osorio G."/>
            <person name="Amillis S."/>
            <person name="Uchima C.A."/>
            <person name="Anderluh G."/>
            <person name="Asadollahi M."/>
            <person name="Askin M."/>
            <person name="Barry K."/>
            <person name="Battaglia E."/>
            <person name="Bayram O."/>
            <person name="Benocci T."/>
            <person name="Braus-Stromeyer S.A."/>
            <person name="Caldana C."/>
            <person name="Canovas D."/>
            <person name="Cerqueira G.C."/>
            <person name="Chen F."/>
            <person name="Chen W."/>
            <person name="Choi C."/>
            <person name="Clum A."/>
            <person name="Dos Santos R.A."/>
            <person name="Damasio A.R."/>
            <person name="Diallinas G."/>
            <person name="Emri T."/>
            <person name="Fekete E."/>
            <person name="Flipphi M."/>
            <person name="Freyberg S."/>
            <person name="Gallo A."/>
            <person name="Gournas C."/>
            <person name="Habgood R."/>
            <person name="Hainaut M."/>
            <person name="Harispe M.L."/>
            <person name="Henrissat B."/>
            <person name="Hilden K.S."/>
            <person name="Hope R."/>
            <person name="Hossain A."/>
            <person name="Karabika E."/>
            <person name="Karaffa L."/>
            <person name="Karanyi Z."/>
            <person name="Krasevec N."/>
            <person name="Kuo A."/>
            <person name="Kusch H."/>
            <person name="LaButti K."/>
            <person name="Lagendijk E.L."/>
            <person name="Lapidus A."/>
            <person name="Levasseur A."/>
            <person name="Lindquist E."/>
            <person name="Lipzen A."/>
            <person name="Logrieco A.F."/>
            <person name="MacCabe A."/>
            <person name="Maekelae M.R."/>
            <person name="Malavazi I."/>
            <person name="Melin P."/>
            <person name="Meyer V."/>
            <person name="Mielnichuk N."/>
            <person name="Miskei M."/>
            <person name="Molnar A.P."/>
            <person name="Mule G."/>
            <person name="Ngan C.Y."/>
            <person name="Orejas M."/>
            <person name="Orosz E."/>
            <person name="Ouedraogo J.P."/>
            <person name="Overkamp K.M."/>
            <person name="Park H.-S."/>
            <person name="Perrone G."/>
            <person name="Piumi F."/>
            <person name="Punt P.J."/>
            <person name="Ram A.F."/>
            <person name="Ramon A."/>
            <person name="Rauscher S."/>
            <person name="Record E."/>
            <person name="Riano-Pachon D.M."/>
            <person name="Robert V."/>
            <person name="Roehrig J."/>
            <person name="Ruller R."/>
            <person name="Salamov A."/>
            <person name="Salih N.S."/>
            <person name="Samson R.A."/>
            <person name="Sandor E."/>
            <person name="Sanguinetti M."/>
            <person name="Schuetze T."/>
            <person name="Sepcic K."/>
            <person name="Shelest E."/>
            <person name="Sherlock G."/>
            <person name="Sophianopoulou V."/>
            <person name="Squina F.M."/>
            <person name="Sun H."/>
            <person name="Susca A."/>
            <person name="Todd R.B."/>
            <person name="Tsang A."/>
            <person name="Unkles S.E."/>
            <person name="van de Wiele N."/>
            <person name="van Rossen-Uffink D."/>
            <person name="Oliveira J.V."/>
            <person name="Vesth T.C."/>
            <person name="Visser J."/>
            <person name="Yu J.-H."/>
            <person name="Zhou M."/>
            <person name="Andersen M.R."/>
            <person name="Archer D.B."/>
            <person name="Baker S.E."/>
            <person name="Benoit I."/>
            <person name="Brakhage A.A."/>
            <person name="Braus G.H."/>
            <person name="Fischer R."/>
            <person name="Frisvad J.C."/>
            <person name="Goldman G.H."/>
            <person name="Houbraken J."/>
            <person name="Oakley B."/>
            <person name="Pocsi I."/>
            <person name="Scazzocchio C."/>
            <person name="Seiboth B."/>
            <person name="vanKuyk P.A."/>
            <person name="Wortman J."/>
            <person name="Dyer P.S."/>
            <person name="Grigoriev I.V."/>
        </authorList>
    </citation>
    <scope>NUCLEOTIDE SEQUENCE [LARGE SCALE GENOMIC DNA]</scope>
    <source>
        <strain evidence="10">CBS 506.65</strain>
    </source>
</reference>
<dbReference type="InterPro" id="IPR002509">
    <property type="entry name" value="NODB_dom"/>
</dbReference>
<evidence type="ECO:0000313" key="10">
    <source>
        <dbReference type="Proteomes" id="UP000184188"/>
    </source>
</evidence>
<keyword evidence="6" id="KW-0170">Cobalt</keyword>
<sequence length="258" mass="28895">MAHWISTLLIFLLAPVWSIAAPMHLVWSNSSSELVNQRRVSRLPFGAVIDRCTVPGTVALTFDDGPFIYTPAILDILRANGARVTFFLNGHGLGKIYENADVVRRAINEGHQLGSHTWGHPYLTTLDYPTIVAQMTQLETAFRDILGFFPTYMRAPYLMVNGLVLSIMAEMGYHVIGASIDTKDYENDNPGLIWRSFEKFKSELNAGGNIVLAHDVHEQTVRTLVQNMLSEIYGRGMRVVPVGECLDDPPAEWYRGSR</sequence>
<dbReference type="Gene3D" id="3.20.20.370">
    <property type="entry name" value="Glycoside hydrolase/deacetylase"/>
    <property type="match status" value="1"/>
</dbReference>
<dbReference type="PANTHER" id="PTHR46471:SF2">
    <property type="entry name" value="CHITIN DEACETYLASE-RELATED"/>
    <property type="match status" value="1"/>
</dbReference>
<dbReference type="CDD" id="cd10951">
    <property type="entry name" value="CE4_ClCDA_like"/>
    <property type="match status" value="1"/>
</dbReference>
<organism evidence="9 10">
    <name type="scientific">Penicilliopsis zonata CBS 506.65</name>
    <dbReference type="NCBI Taxonomy" id="1073090"/>
    <lineage>
        <taxon>Eukaryota</taxon>
        <taxon>Fungi</taxon>
        <taxon>Dikarya</taxon>
        <taxon>Ascomycota</taxon>
        <taxon>Pezizomycotina</taxon>
        <taxon>Eurotiomycetes</taxon>
        <taxon>Eurotiomycetidae</taxon>
        <taxon>Eurotiales</taxon>
        <taxon>Aspergillaceae</taxon>
        <taxon>Penicilliopsis</taxon>
    </lineage>
</organism>
<dbReference type="GO" id="GO:0005975">
    <property type="term" value="P:carbohydrate metabolic process"/>
    <property type="evidence" value="ECO:0007669"/>
    <property type="project" value="InterPro"/>
</dbReference>
<evidence type="ECO:0000256" key="7">
    <source>
        <dbReference type="SAM" id="SignalP"/>
    </source>
</evidence>
<evidence type="ECO:0000313" key="9">
    <source>
        <dbReference type="EMBL" id="OJJ44113.1"/>
    </source>
</evidence>
<protein>
    <recommendedName>
        <fullName evidence="8">NodB homology domain-containing protein</fullName>
    </recommendedName>
</protein>
<dbReference type="STRING" id="1073090.A0A1L9SAA9"/>
<evidence type="ECO:0000256" key="5">
    <source>
        <dbReference type="ARBA" id="ARBA00023277"/>
    </source>
</evidence>
<evidence type="ECO:0000256" key="2">
    <source>
        <dbReference type="ARBA" id="ARBA00022723"/>
    </source>
</evidence>
<dbReference type="OrthoDB" id="2125469at2759"/>
<keyword evidence="5" id="KW-0119">Carbohydrate metabolism</keyword>
<evidence type="ECO:0000256" key="4">
    <source>
        <dbReference type="ARBA" id="ARBA00022801"/>
    </source>
</evidence>
<keyword evidence="2" id="KW-0479">Metal-binding</keyword>
<dbReference type="Proteomes" id="UP000184188">
    <property type="component" value="Unassembled WGS sequence"/>
</dbReference>
<gene>
    <name evidence="9" type="ORF">ASPZODRAFT_2113219</name>
</gene>
<name>A0A1L9SAA9_9EURO</name>
<dbReference type="InterPro" id="IPR011330">
    <property type="entry name" value="Glyco_hydro/deAcase_b/a-brl"/>
</dbReference>
<feature type="chain" id="PRO_5012589453" description="NodB homology domain-containing protein" evidence="7">
    <location>
        <begin position="21"/>
        <end position="258"/>
    </location>
</feature>
<dbReference type="EMBL" id="KV878349">
    <property type="protein sequence ID" value="OJJ44113.1"/>
    <property type="molecule type" value="Genomic_DNA"/>
</dbReference>
<dbReference type="RefSeq" id="XP_022578623.1">
    <property type="nucleotide sequence ID" value="XM_022727751.1"/>
</dbReference>
<dbReference type="VEuPathDB" id="FungiDB:ASPZODRAFT_2113219"/>
<proteinExistence type="predicted"/>
<evidence type="ECO:0000259" key="8">
    <source>
        <dbReference type="PROSITE" id="PS51677"/>
    </source>
</evidence>
<comment type="cofactor">
    <cofactor evidence="1">
        <name>Co(2+)</name>
        <dbReference type="ChEBI" id="CHEBI:48828"/>
    </cofactor>
</comment>
<keyword evidence="10" id="KW-1185">Reference proteome</keyword>
<evidence type="ECO:0000256" key="3">
    <source>
        <dbReference type="ARBA" id="ARBA00022729"/>
    </source>
</evidence>
<dbReference type="Pfam" id="PF01522">
    <property type="entry name" value="Polysacc_deac_1"/>
    <property type="match status" value="1"/>
</dbReference>
<evidence type="ECO:0000256" key="1">
    <source>
        <dbReference type="ARBA" id="ARBA00001941"/>
    </source>
</evidence>